<name>A0A2S7IRI9_9BACT</name>
<proteinExistence type="predicted"/>
<evidence type="ECO:0000313" key="2">
    <source>
        <dbReference type="EMBL" id="PQA60327.1"/>
    </source>
</evidence>
<keyword evidence="3" id="KW-1185">Reference proteome</keyword>
<feature type="domain" description="DUF6438" evidence="1">
    <location>
        <begin position="147"/>
        <end position="259"/>
    </location>
</feature>
<protein>
    <recommendedName>
        <fullName evidence="1">DUF6438 domain-containing protein</fullName>
    </recommendedName>
</protein>
<accession>A0A2S7IRI9</accession>
<dbReference type="Proteomes" id="UP000239590">
    <property type="component" value="Unassembled WGS sequence"/>
</dbReference>
<evidence type="ECO:0000259" key="1">
    <source>
        <dbReference type="Pfam" id="PF20033"/>
    </source>
</evidence>
<dbReference type="Pfam" id="PF20033">
    <property type="entry name" value="DUF6438"/>
    <property type="match status" value="1"/>
</dbReference>
<dbReference type="InterPro" id="IPR045497">
    <property type="entry name" value="DUF6438"/>
</dbReference>
<reference evidence="3" key="1">
    <citation type="submission" date="2018-02" db="EMBL/GenBank/DDBJ databases">
        <title>Genome sequencing of Solimonas sp. HR-BB.</title>
        <authorList>
            <person name="Lee Y."/>
            <person name="Jeon C.O."/>
        </authorList>
    </citation>
    <scope>NUCLEOTIDE SEQUENCE [LARGE SCALE GENOMIC DNA]</scope>
    <source>
        <strain evidence="3">HR-U</strain>
    </source>
</reference>
<dbReference type="AlphaFoldDB" id="A0A2S7IRI9"/>
<dbReference type="OrthoDB" id="7172369at2"/>
<sequence>MQKLLFLLAFLAWGCTRKPQDLSLLQGDWVTTNALVRNSLSDQPITFSFEDSLCSYLFASLGYSKYSLQNDTLLIKTVHPLLGNHFHGTKQEASNPAFSIRKLQADRLQLQPANAATQAILKRYNLRPGRVLKLRKLTTKNQIRFRKIGFYSTGCFGSCPWMYLEIDSLGHFLFHGKEDTNPTGLHRGQLPLPFVSLLNNKLQQLDLRTLKPYYAANWTDDQQWGLRITYADQSTEVHVYGYDKEPLELRILFNLLMDLYHHLALTPDSTVLKAFEFKEFMKGKIIPGT</sequence>
<evidence type="ECO:0000313" key="3">
    <source>
        <dbReference type="Proteomes" id="UP000239590"/>
    </source>
</evidence>
<dbReference type="RefSeq" id="WP_104712498.1">
    <property type="nucleotide sequence ID" value="NZ_PTRA01000001.1"/>
</dbReference>
<comment type="caution">
    <text evidence="2">The sequence shown here is derived from an EMBL/GenBank/DDBJ whole genome shotgun (WGS) entry which is preliminary data.</text>
</comment>
<gene>
    <name evidence="2" type="ORF">C5O19_12125</name>
</gene>
<organism evidence="2 3">
    <name type="scientific">Siphonobacter curvatus</name>
    <dbReference type="NCBI Taxonomy" id="2094562"/>
    <lineage>
        <taxon>Bacteria</taxon>
        <taxon>Pseudomonadati</taxon>
        <taxon>Bacteroidota</taxon>
        <taxon>Cytophagia</taxon>
        <taxon>Cytophagales</taxon>
        <taxon>Cytophagaceae</taxon>
        <taxon>Siphonobacter</taxon>
    </lineage>
</organism>
<dbReference type="EMBL" id="PTRA01000001">
    <property type="protein sequence ID" value="PQA60327.1"/>
    <property type="molecule type" value="Genomic_DNA"/>
</dbReference>